<comment type="caution">
    <text evidence="2">The sequence shown here is derived from an EMBL/GenBank/DDBJ whole genome shotgun (WGS) entry which is preliminary data.</text>
</comment>
<evidence type="ECO:0000313" key="2">
    <source>
        <dbReference type="EMBL" id="PIU24030.1"/>
    </source>
</evidence>
<dbReference type="AlphaFoldDB" id="A0A2M6YBH6"/>
<feature type="chain" id="PRO_5014695353" evidence="1">
    <location>
        <begin position="23"/>
        <end position="168"/>
    </location>
</feature>
<dbReference type="Proteomes" id="UP000229896">
    <property type="component" value="Unassembled WGS sequence"/>
</dbReference>
<evidence type="ECO:0000313" key="3">
    <source>
        <dbReference type="Proteomes" id="UP000229896"/>
    </source>
</evidence>
<accession>A0A2M6YBH6</accession>
<protein>
    <submittedName>
        <fullName evidence="2">Uncharacterized protein</fullName>
    </submittedName>
</protein>
<sequence length="168" mass="19268">MKKGILFLIFVFSIIFCNFSDAQPDAQPKTGNSIFCWESVQRENILNLSFAVECYRQDCGHYPAGASWMSEICPYMSKYGWSKLFSNSFSASKVTYFESGPITLLASSDDICGRNWNCNFAAFRGVIGGQKIRKSTKLPPTESGFIYHFYRQVEPPKHWWQKLISFFS</sequence>
<evidence type="ECO:0000256" key="1">
    <source>
        <dbReference type="SAM" id="SignalP"/>
    </source>
</evidence>
<organism evidence="2 3">
    <name type="scientific">Candidatus Berkelbacteria bacterium CG08_land_8_20_14_0_20_39_8</name>
    <dbReference type="NCBI Taxonomy" id="1974511"/>
    <lineage>
        <taxon>Bacteria</taxon>
        <taxon>Candidatus Berkelbacteria</taxon>
    </lineage>
</organism>
<gene>
    <name evidence="2" type="ORF">COT12_03215</name>
</gene>
<reference evidence="3" key="1">
    <citation type="submission" date="2017-09" db="EMBL/GenBank/DDBJ databases">
        <title>Depth-based differentiation of microbial function through sediment-hosted aquifers and enrichment of novel symbionts in the deep terrestrial subsurface.</title>
        <authorList>
            <person name="Probst A.J."/>
            <person name="Ladd B."/>
            <person name="Jarett J.K."/>
            <person name="Geller-Mcgrath D.E."/>
            <person name="Sieber C.M.K."/>
            <person name="Emerson J.B."/>
            <person name="Anantharaman K."/>
            <person name="Thomas B.C."/>
            <person name="Malmstrom R."/>
            <person name="Stieglmeier M."/>
            <person name="Klingl A."/>
            <person name="Woyke T."/>
            <person name="Ryan C.M."/>
            <person name="Banfield J.F."/>
        </authorList>
    </citation>
    <scope>NUCLEOTIDE SEQUENCE [LARGE SCALE GENOMIC DNA]</scope>
</reference>
<name>A0A2M6YBH6_9BACT</name>
<dbReference type="EMBL" id="PEXI01000101">
    <property type="protein sequence ID" value="PIU24030.1"/>
    <property type="molecule type" value="Genomic_DNA"/>
</dbReference>
<feature type="signal peptide" evidence="1">
    <location>
        <begin position="1"/>
        <end position="22"/>
    </location>
</feature>
<proteinExistence type="predicted"/>
<keyword evidence="1" id="KW-0732">Signal</keyword>